<dbReference type="CDD" id="cd07377">
    <property type="entry name" value="WHTH_GntR"/>
    <property type="match status" value="1"/>
</dbReference>
<dbReference type="InterPro" id="IPR036390">
    <property type="entry name" value="WH_DNA-bd_sf"/>
</dbReference>
<dbReference type="AlphaFoldDB" id="A0A853F701"/>
<dbReference type="InterPro" id="IPR036388">
    <property type="entry name" value="WH-like_DNA-bd_sf"/>
</dbReference>
<feature type="domain" description="HTH gntR-type" evidence="4">
    <location>
        <begin position="15"/>
        <end position="82"/>
    </location>
</feature>
<dbReference type="Pfam" id="PF07729">
    <property type="entry name" value="FCD"/>
    <property type="match status" value="1"/>
</dbReference>
<dbReference type="PANTHER" id="PTHR43537:SF51">
    <property type="entry name" value="HTH-TYPE TRANSCRIPTIONAL REGULATOR LGOR-RELATED"/>
    <property type="match status" value="1"/>
</dbReference>
<dbReference type="Proteomes" id="UP000580517">
    <property type="component" value="Unassembled WGS sequence"/>
</dbReference>
<comment type="caution">
    <text evidence="5">The sequence shown here is derived from an EMBL/GenBank/DDBJ whole genome shotgun (WGS) entry which is preliminary data.</text>
</comment>
<dbReference type="PANTHER" id="PTHR43537">
    <property type="entry name" value="TRANSCRIPTIONAL REGULATOR, GNTR FAMILY"/>
    <property type="match status" value="1"/>
</dbReference>
<dbReference type="PRINTS" id="PR00035">
    <property type="entry name" value="HTHGNTR"/>
</dbReference>
<dbReference type="InterPro" id="IPR008920">
    <property type="entry name" value="TF_FadR/GntR_C"/>
</dbReference>
<evidence type="ECO:0000259" key="4">
    <source>
        <dbReference type="PROSITE" id="PS50949"/>
    </source>
</evidence>
<protein>
    <submittedName>
        <fullName evidence="5">Phosphonate utilization associated transcriptional regulator</fullName>
    </submittedName>
</protein>
<dbReference type="InterPro" id="IPR017723">
    <property type="entry name" value="Tscrpt_reg_AEP_util-assoc"/>
</dbReference>
<proteinExistence type="predicted"/>
<dbReference type="RefSeq" id="WP_129967198.1">
    <property type="nucleotide sequence ID" value="NZ_JACCEW010000001.1"/>
</dbReference>
<evidence type="ECO:0000256" key="1">
    <source>
        <dbReference type="ARBA" id="ARBA00023015"/>
    </source>
</evidence>
<dbReference type="NCBIfam" id="TIGR03338">
    <property type="entry name" value="phnR_burk"/>
    <property type="match status" value="1"/>
</dbReference>
<dbReference type="OrthoDB" id="9799812at2"/>
<accession>A0A853F701</accession>
<dbReference type="EMBL" id="JACCEW010000001">
    <property type="protein sequence ID" value="NYT35312.1"/>
    <property type="molecule type" value="Genomic_DNA"/>
</dbReference>
<dbReference type="SUPFAM" id="SSF46785">
    <property type="entry name" value="Winged helix' DNA-binding domain"/>
    <property type="match status" value="1"/>
</dbReference>
<dbReference type="InterPro" id="IPR011711">
    <property type="entry name" value="GntR_C"/>
</dbReference>
<dbReference type="InterPro" id="IPR000524">
    <property type="entry name" value="Tscrpt_reg_HTH_GntR"/>
</dbReference>
<keyword evidence="2" id="KW-0238">DNA-binding</keyword>
<dbReference type="Pfam" id="PF00392">
    <property type="entry name" value="GntR"/>
    <property type="match status" value="1"/>
</dbReference>
<dbReference type="Gene3D" id="1.20.120.530">
    <property type="entry name" value="GntR ligand-binding domain-like"/>
    <property type="match status" value="1"/>
</dbReference>
<reference evidence="5 6" key="1">
    <citation type="submission" date="2020-07" db="EMBL/GenBank/DDBJ databases">
        <title>Taxonomic revisions and descriptions of new bacterial species based on genomic comparisons in the high-G+C-content subgroup of the family Alcaligenaceae.</title>
        <authorList>
            <person name="Szabo A."/>
            <person name="Felfoldi T."/>
        </authorList>
    </citation>
    <scope>NUCLEOTIDE SEQUENCE [LARGE SCALE GENOMIC DNA]</scope>
    <source>
        <strain evidence="5 6">DSM 25264</strain>
    </source>
</reference>
<name>A0A853F701_9BURK</name>
<evidence type="ECO:0000256" key="2">
    <source>
        <dbReference type="ARBA" id="ARBA00023125"/>
    </source>
</evidence>
<dbReference type="GO" id="GO:0003677">
    <property type="term" value="F:DNA binding"/>
    <property type="evidence" value="ECO:0007669"/>
    <property type="project" value="UniProtKB-KW"/>
</dbReference>
<dbReference type="SMART" id="SM00345">
    <property type="entry name" value="HTH_GNTR"/>
    <property type="match status" value="1"/>
</dbReference>
<dbReference type="Gene3D" id="1.10.10.10">
    <property type="entry name" value="Winged helix-like DNA-binding domain superfamily/Winged helix DNA-binding domain"/>
    <property type="match status" value="1"/>
</dbReference>
<gene>
    <name evidence="5" type="ORF">H0A68_00360</name>
</gene>
<dbReference type="PROSITE" id="PS50949">
    <property type="entry name" value="HTH_GNTR"/>
    <property type="match status" value="1"/>
</dbReference>
<dbReference type="SMART" id="SM00895">
    <property type="entry name" value="FCD"/>
    <property type="match status" value="1"/>
</dbReference>
<evidence type="ECO:0000256" key="3">
    <source>
        <dbReference type="ARBA" id="ARBA00023163"/>
    </source>
</evidence>
<dbReference type="GO" id="GO:0003700">
    <property type="term" value="F:DNA-binding transcription factor activity"/>
    <property type="evidence" value="ECO:0007669"/>
    <property type="project" value="InterPro"/>
</dbReference>
<keyword evidence="6" id="KW-1185">Reference proteome</keyword>
<dbReference type="SUPFAM" id="SSF48008">
    <property type="entry name" value="GntR ligand-binding domain-like"/>
    <property type="match status" value="1"/>
</dbReference>
<keyword evidence="3" id="KW-0804">Transcription</keyword>
<sequence>MTRNTSDAITLLRSQSLATVVQQEIERLILAGEFAPNEKLGEEEMAERLNVSRGPVREAFRALSQAGLVRIEKNRGVSVRQISVQEADEIYELRAGLDEMIGRLAAKRITEEQLEQLRGLIVSMEESARARNVDAYYPLNFEFHDLLASFTNNRTLLSTYRRIVKELHLFRRETLALAEDSFPISVREHTEIVDALSQRDGRTAGRLLYEHAIESQERLHRIVDTRMASAGQQFPKENV</sequence>
<evidence type="ECO:0000313" key="5">
    <source>
        <dbReference type="EMBL" id="NYT35312.1"/>
    </source>
</evidence>
<evidence type="ECO:0000313" key="6">
    <source>
        <dbReference type="Proteomes" id="UP000580517"/>
    </source>
</evidence>
<keyword evidence="1" id="KW-0805">Transcription regulation</keyword>
<organism evidence="5 6">
    <name type="scientific">Allopusillimonas soli</name>
    <dbReference type="NCBI Taxonomy" id="659016"/>
    <lineage>
        <taxon>Bacteria</taxon>
        <taxon>Pseudomonadati</taxon>
        <taxon>Pseudomonadota</taxon>
        <taxon>Betaproteobacteria</taxon>
        <taxon>Burkholderiales</taxon>
        <taxon>Alcaligenaceae</taxon>
        <taxon>Allopusillimonas</taxon>
    </lineage>
</organism>